<dbReference type="PaxDb" id="4113-PGSC0003DMT400073831"/>
<dbReference type="EnsemblPlants" id="PGSC0003DMT400073831">
    <property type="protein sequence ID" value="PGSC0003DMT400073831"/>
    <property type="gene ID" value="PGSC0003DMG401028685"/>
</dbReference>
<dbReference type="HOGENOM" id="CLU_3000182_0_0_1"/>
<dbReference type="Proteomes" id="UP000011115">
    <property type="component" value="Unassembled WGS sequence"/>
</dbReference>
<reference evidence="2" key="1">
    <citation type="journal article" date="2011" name="Nature">
        <title>Genome sequence and analysis of the tuber crop potato.</title>
        <authorList>
            <consortium name="The Potato Genome Sequencing Consortium"/>
        </authorList>
    </citation>
    <scope>NUCLEOTIDE SEQUENCE [LARGE SCALE GENOMIC DNA]</scope>
    <source>
        <strain evidence="2">cv. DM1-3 516 R44</strain>
    </source>
</reference>
<name>M1CSR3_SOLTU</name>
<protein>
    <submittedName>
        <fullName evidence="1">Uncharacterized protein</fullName>
    </submittedName>
</protein>
<sequence length="57" mass="6484">MELYPESVGLCHSFVMDPCSCTILKALTSYTSQRNLRWFSAFLSCIATLLPHYQVPL</sequence>
<keyword evidence="2" id="KW-1185">Reference proteome</keyword>
<accession>M1CSR3</accession>
<dbReference type="InParanoid" id="M1CSR3"/>
<dbReference type="Gramene" id="PGSC0003DMT400073831">
    <property type="protein sequence ID" value="PGSC0003DMT400073831"/>
    <property type="gene ID" value="PGSC0003DMG401028685"/>
</dbReference>
<organism evidence="1 2">
    <name type="scientific">Solanum tuberosum</name>
    <name type="common">Potato</name>
    <dbReference type="NCBI Taxonomy" id="4113"/>
    <lineage>
        <taxon>Eukaryota</taxon>
        <taxon>Viridiplantae</taxon>
        <taxon>Streptophyta</taxon>
        <taxon>Embryophyta</taxon>
        <taxon>Tracheophyta</taxon>
        <taxon>Spermatophyta</taxon>
        <taxon>Magnoliopsida</taxon>
        <taxon>eudicotyledons</taxon>
        <taxon>Gunneridae</taxon>
        <taxon>Pentapetalae</taxon>
        <taxon>asterids</taxon>
        <taxon>lamiids</taxon>
        <taxon>Solanales</taxon>
        <taxon>Solanaceae</taxon>
        <taxon>Solanoideae</taxon>
        <taxon>Solaneae</taxon>
        <taxon>Solanum</taxon>
    </lineage>
</organism>
<proteinExistence type="predicted"/>
<dbReference type="AlphaFoldDB" id="M1CSR3"/>
<reference evidence="1" key="2">
    <citation type="submission" date="2015-06" db="UniProtKB">
        <authorList>
            <consortium name="EnsemblPlants"/>
        </authorList>
    </citation>
    <scope>IDENTIFICATION</scope>
    <source>
        <strain evidence="1">DM1-3 516 R44</strain>
    </source>
</reference>
<evidence type="ECO:0000313" key="2">
    <source>
        <dbReference type="Proteomes" id="UP000011115"/>
    </source>
</evidence>
<evidence type="ECO:0000313" key="1">
    <source>
        <dbReference type="EnsemblPlants" id="PGSC0003DMT400073831"/>
    </source>
</evidence>